<name>A0A848GWQ2_9BURK</name>
<dbReference type="InterPro" id="IPR025245">
    <property type="entry name" value="DUF4197"/>
</dbReference>
<proteinExistence type="predicted"/>
<dbReference type="EMBL" id="JABBFX010000001">
    <property type="protein sequence ID" value="NML42784.1"/>
    <property type="molecule type" value="Genomic_DNA"/>
</dbReference>
<gene>
    <name evidence="1" type="ORF">HHL11_03405</name>
</gene>
<accession>A0A848GWQ2</accession>
<dbReference type="AlphaFoldDB" id="A0A848GWQ2"/>
<dbReference type="RefSeq" id="WP_169417037.1">
    <property type="nucleotide sequence ID" value="NZ_JABBFX010000001.1"/>
</dbReference>
<comment type="caution">
    <text evidence="1">The sequence shown here is derived from an EMBL/GenBank/DDBJ whole genome shotgun (WGS) entry which is preliminary data.</text>
</comment>
<sequence>MDRREISAWLALGALAAATRVQAQGLAGISDLDASKGLKTALETGAMSAIQLLGKPGGFLGNPQVHIPLPGYLKDAAKLLSALGQKKQVDDLETAMNRAAENAVPMAKDLLVGAVQKMTVTDAKNILTGGDTSVTNFFAEKTRTPLSAQFLPVVKQATSKVDLAAKYDLVAGKAAGFGLVKQEDASVDHYVTRKALDGLYFMIGEEEKKIRRDPVGTGSAILSKVFGALK</sequence>
<organism evidence="1 2">
    <name type="scientific">Ramlibacter agri</name>
    <dbReference type="NCBI Taxonomy" id="2728837"/>
    <lineage>
        <taxon>Bacteria</taxon>
        <taxon>Pseudomonadati</taxon>
        <taxon>Pseudomonadota</taxon>
        <taxon>Betaproteobacteria</taxon>
        <taxon>Burkholderiales</taxon>
        <taxon>Comamonadaceae</taxon>
        <taxon>Ramlibacter</taxon>
    </lineage>
</organism>
<keyword evidence="2" id="KW-1185">Reference proteome</keyword>
<reference evidence="1 2" key="1">
    <citation type="submission" date="2020-04" db="EMBL/GenBank/DDBJ databases">
        <title>Ramlibacter sp. G-1-2-2 isolated from soil.</title>
        <authorList>
            <person name="Dahal R.H."/>
        </authorList>
    </citation>
    <scope>NUCLEOTIDE SEQUENCE [LARGE SCALE GENOMIC DNA]</scope>
    <source>
        <strain evidence="1 2">G-1-2-2</strain>
    </source>
</reference>
<evidence type="ECO:0000313" key="2">
    <source>
        <dbReference type="Proteomes" id="UP000541185"/>
    </source>
</evidence>
<evidence type="ECO:0000313" key="1">
    <source>
        <dbReference type="EMBL" id="NML42784.1"/>
    </source>
</evidence>
<dbReference type="Proteomes" id="UP000541185">
    <property type="component" value="Unassembled WGS sequence"/>
</dbReference>
<dbReference type="Pfam" id="PF13852">
    <property type="entry name" value="DUF4197"/>
    <property type="match status" value="1"/>
</dbReference>
<protein>
    <submittedName>
        <fullName evidence="1">DUF4197 domain-containing protein</fullName>
    </submittedName>
</protein>